<keyword evidence="5 12" id="KW-0812">Transmembrane</keyword>
<evidence type="ECO:0000256" key="3">
    <source>
        <dbReference type="ARBA" id="ARBA00022448"/>
    </source>
</evidence>
<dbReference type="GO" id="GO:0034220">
    <property type="term" value="P:monoatomic ion transmembrane transport"/>
    <property type="evidence" value="ECO:0007669"/>
    <property type="project" value="UniProtKB-KW"/>
</dbReference>
<dbReference type="AlphaFoldDB" id="A0AAF3FKQ0"/>
<evidence type="ECO:0000256" key="8">
    <source>
        <dbReference type="ARBA" id="ARBA00022989"/>
    </source>
</evidence>
<dbReference type="InterPro" id="IPR000990">
    <property type="entry name" value="Innexin"/>
</dbReference>
<evidence type="ECO:0000256" key="5">
    <source>
        <dbReference type="ARBA" id="ARBA00022692"/>
    </source>
</evidence>
<evidence type="ECO:0000256" key="7">
    <source>
        <dbReference type="ARBA" id="ARBA00022949"/>
    </source>
</evidence>
<dbReference type="Pfam" id="PF00876">
    <property type="entry name" value="Innexin"/>
    <property type="match status" value="1"/>
</dbReference>
<comment type="subcellular location">
    <subcellularLocation>
        <location evidence="1">Cell junction</location>
        <location evidence="1">Gap junction</location>
    </subcellularLocation>
    <subcellularLocation>
        <location evidence="2 12">Cell membrane</location>
        <topology evidence="2 12">Multi-pass membrane protein</topology>
    </subcellularLocation>
</comment>
<dbReference type="GO" id="GO:0005886">
    <property type="term" value="C:plasma membrane"/>
    <property type="evidence" value="ECO:0007669"/>
    <property type="project" value="UniProtKB-SubCell"/>
</dbReference>
<keyword evidence="7" id="KW-0965">Cell junction</keyword>
<evidence type="ECO:0000256" key="11">
    <source>
        <dbReference type="ARBA" id="ARBA00023303"/>
    </source>
</evidence>
<evidence type="ECO:0000256" key="1">
    <source>
        <dbReference type="ARBA" id="ARBA00004610"/>
    </source>
</evidence>
<protein>
    <recommendedName>
        <fullName evidence="12">Innexin</fullName>
    </recommendedName>
</protein>
<feature type="transmembrane region" description="Helical" evidence="12">
    <location>
        <begin position="277"/>
        <end position="300"/>
    </location>
</feature>
<accession>A0AAF3FKQ0</accession>
<evidence type="ECO:0000256" key="9">
    <source>
        <dbReference type="ARBA" id="ARBA00023065"/>
    </source>
</evidence>
<feature type="transmembrane region" description="Helical" evidence="12">
    <location>
        <begin position="99"/>
        <end position="116"/>
    </location>
</feature>
<dbReference type="GO" id="GO:0005243">
    <property type="term" value="F:gap junction channel activity"/>
    <property type="evidence" value="ECO:0007669"/>
    <property type="project" value="TreeGrafter"/>
</dbReference>
<dbReference type="PRINTS" id="PR01262">
    <property type="entry name" value="INNEXIN"/>
</dbReference>
<gene>
    <name evidence="12" type="primary">inx</name>
</gene>
<evidence type="ECO:0000256" key="4">
    <source>
        <dbReference type="ARBA" id="ARBA00022475"/>
    </source>
</evidence>
<dbReference type="PROSITE" id="PS51013">
    <property type="entry name" value="PANNEXIN"/>
    <property type="match status" value="1"/>
</dbReference>
<keyword evidence="11 12" id="KW-0407">Ion channel</keyword>
<keyword evidence="3 12" id="KW-0813">Transport</keyword>
<evidence type="ECO:0000256" key="10">
    <source>
        <dbReference type="ARBA" id="ARBA00023136"/>
    </source>
</evidence>
<keyword evidence="8 12" id="KW-1133">Transmembrane helix</keyword>
<comment type="function">
    <text evidence="12">Structural component of the gap junctions.</text>
</comment>
<feature type="transmembrane region" description="Helical" evidence="12">
    <location>
        <begin position="189"/>
        <end position="216"/>
    </location>
</feature>
<evidence type="ECO:0000256" key="6">
    <source>
        <dbReference type="ARBA" id="ARBA00022868"/>
    </source>
</evidence>
<dbReference type="PANTHER" id="PTHR11893">
    <property type="entry name" value="INNEXIN"/>
    <property type="match status" value="1"/>
</dbReference>
<evidence type="ECO:0000313" key="15">
    <source>
        <dbReference type="WBParaSite" id="MBELARI_LOCUS7687"/>
    </source>
</evidence>
<comment type="similarity">
    <text evidence="12">Belongs to the pannexin family.</text>
</comment>
<keyword evidence="6" id="KW-0303">Gap junction</keyword>
<organism evidence="13 15">
    <name type="scientific">Mesorhabditis belari</name>
    <dbReference type="NCBI Taxonomy" id="2138241"/>
    <lineage>
        <taxon>Eukaryota</taxon>
        <taxon>Metazoa</taxon>
        <taxon>Ecdysozoa</taxon>
        <taxon>Nematoda</taxon>
        <taxon>Chromadorea</taxon>
        <taxon>Rhabditida</taxon>
        <taxon>Rhabditina</taxon>
        <taxon>Rhabditomorpha</taxon>
        <taxon>Rhabditoidea</taxon>
        <taxon>Rhabditidae</taxon>
        <taxon>Mesorhabditinae</taxon>
        <taxon>Mesorhabditis</taxon>
    </lineage>
</organism>
<dbReference type="PANTHER" id="PTHR11893:SF36">
    <property type="entry name" value="INNEXIN-5"/>
    <property type="match status" value="1"/>
</dbReference>
<keyword evidence="4" id="KW-1003">Cell membrane</keyword>
<name>A0AAF3FKQ0_9BILA</name>
<dbReference type="WBParaSite" id="MBELARI_LOCUS7687">
    <property type="protein sequence ID" value="MBELARI_LOCUS7687"/>
    <property type="gene ID" value="MBELARI_LOCUS7687"/>
</dbReference>
<evidence type="ECO:0000313" key="13">
    <source>
        <dbReference type="Proteomes" id="UP000887575"/>
    </source>
</evidence>
<dbReference type="WBParaSite" id="MBELARI_LOCUS17523">
    <property type="protein sequence ID" value="MBELARI_LOCUS17523"/>
    <property type="gene ID" value="MBELARI_LOCUS17523"/>
</dbReference>
<reference evidence="14 15" key="1">
    <citation type="submission" date="2024-02" db="UniProtKB">
        <authorList>
            <consortium name="WormBaseParasite"/>
        </authorList>
    </citation>
    <scope>IDENTIFICATION</scope>
</reference>
<keyword evidence="13" id="KW-1185">Reference proteome</keyword>
<evidence type="ECO:0000256" key="2">
    <source>
        <dbReference type="ARBA" id="ARBA00004651"/>
    </source>
</evidence>
<feature type="transmembrane region" description="Helical" evidence="12">
    <location>
        <begin position="29"/>
        <end position="48"/>
    </location>
</feature>
<sequence length="391" mass="44998">MIGVIVPYVAKIRRSYQSNDIIDRLNYQYTALIVMIGAISLAATQYVGKPIQCWVPAQFTGAWEKYAETYCFIKGSYYLPLDDHFSNDFIERDNAVIGYYQWVPMVLAVQAFLFYLPSLIWKAFNFSTGINVKAILTSAAQVKKKIDQKSRDSQVKMAAHHIKEALEMQKELKSDSVAFIRDSRKSGHYLSVLYIIVKVLYVANIFVQFCIFRAFLGTKSPFWGLEILNDIRQGREWEETGNFPRVTMCDFNVRVMGNLHRWTVQCVLMINMFTEKIYVFLWFWFLLVGVLSVMSLVYWLGSLLMPNNQREFISKYLRCTGAVDSTPTAKQNNQIDSFVKHFLTADGVFLSRLIQTNGGDLLAGEILTALFKDWCQRRDMDDSPNTTATTN</sequence>
<dbReference type="GO" id="GO:0005921">
    <property type="term" value="C:gap junction"/>
    <property type="evidence" value="ECO:0007669"/>
    <property type="project" value="UniProtKB-SubCell"/>
</dbReference>
<keyword evidence="10 12" id="KW-0472">Membrane</keyword>
<proteinExistence type="inferred from homology"/>
<keyword evidence="9 12" id="KW-0406">Ion transport</keyword>
<evidence type="ECO:0000313" key="14">
    <source>
        <dbReference type="WBParaSite" id="MBELARI_LOCUS17523"/>
    </source>
</evidence>
<dbReference type="Proteomes" id="UP000887575">
    <property type="component" value="Unassembled WGS sequence"/>
</dbReference>
<evidence type="ECO:0000256" key="12">
    <source>
        <dbReference type="RuleBase" id="RU010713"/>
    </source>
</evidence>